<sequence length="299" mass="34319">MTDIESLRKQRDERKATAARNLRFPELVVAFEKMNRAKTASELTGVLVAHKKKRGRYRKNEANEAEAINAMQRAREELEALVAESKAAAAKYDERLLEVTKMMDGLGFDEAMKKEILTAQDLIRKELIELNKKIGDTPVEEEKMVELAHVKKLIEEFDGDLEKKHSDALKLEFPPRQISLLKADILAEKEWMTDPRRDQKTSHFIQILETTQQKIKDGLLSIRHNYARATSYFMYSQEQNCAVMLEQVSSQPVKWGYKYYYEETSIEDVRYIFNVCNGDPIPSLAGGSVDKHAFGVIAT</sequence>
<protein>
    <submittedName>
        <fullName evidence="2">Uncharacterized protein</fullName>
    </submittedName>
</protein>
<proteinExistence type="predicted"/>
<dbReference type="EMBL" id="MK072244">
    <property type="protein sequence ID" value="AYV80549.1"/>
    <property type="molecule type" value="Genomic_DNA"/>
</dbReference>
<evidence type="ECO:0000256" key="1">
    <source>
        <dbReference type="SAM" id="Coils"/>
    </source>
</evidence>
<gene>
    <name evidence="2" type="ORF">Harvfovirus2_79</name>
</gene>
<accession>A0A3G5A4Z1</accession>
<organism evidence="2">
    <name type="scientific">Harvfovirus sp</name>
    <dbReference type="NCBI Taxonomy" id="2487768"/>
    <lineage>
        <taxon>Viruses</taxon>
        <taxon>Varidnaviria</taxon>
        <taxon>Bamfordvirae</taxon>
        <taxon>Nucleocytoviricota</taxon>
        <taxon>Megaviricetes</taxon>
        <taxon>Imitervirales</taxon>
        <taxon>Mimiviridae</taxon>
        <taxon>Klosneuvirinae</taxon>
    </lineage>
</organism>
<evidence type="ECO:0000313" key="2">
    <source>
        <dbReference type="EMBL" id="AYV80549.1"/>
    </source>
</evidence>
<name>A0A3G5A4Z1_9VIRU</name>
<feature type="coiled-coil region" evidence="1">
    <location>
        <begin position="57"/>
        <end position="95"/>
    </location>
</feature>
<keyword evidence="1" id="KW-0175">Coiled coil</keyword>
<reference evidence="2" key="1">
    <citation type="submission" date="2018-10" db="EMBL/GenBank/DDBJ databases">
        <title>Hidden diversity of soil giant viruses.</title>
        <authorList>
            <person name="Schulz F."/>
            <person name="Alteio L."/>
            <person name="Goudeau D."/>
            <person name="Ryan E.M."/>
            <person name="Malmstrom R.R."/>
            <person name="Blanchard J."/>
            <person name="Woyke T."/>
        </authorList>
    </citation>
    <scope>NUCLEOTIDE SEQUENCE</scope>
    <source>
        <strain evidence="2">HAV1</strain>
    </source>
</reference>